<accession>L8JZ30</accession>
<dbReference type="AlphaFoldDB" id="L8JZ30"/>
<name>L8JZ30_9BACT</name>
<organism evidence="1 2">
    <name type="scientific">Fulvivirga imtechensis AK7</name>
    <dbReference type="NCBI Taxonomy" id="1237149"/>
    <lineage>
        <taxon>Bacteria</taxon>
        <taxon>Pseudomonadati</taxon>
        <taxon>Bacteroidota</taxon>
        <taxon>Cytophagia</taxon>
        <taxon>Cytophagales</taxon>
        <taxon>Fulvivirgaceae</taxon>
        <taxon>Fulvivirga</taxon>
    </lineage>
</organism>
<proteinExistence type="predicted"/>
<evidence type="ECO:0000313" key="2">
    <source>
        <dbReference type="Proteomes" id="UP000011135"/>
    </source>
</evidence>
<keyword evidence="2" id="KW-1185">Reference proteome</keyword>
<dbReference type="EMBL" id="AMZN01000022">
    <property type="protein sequence ID" value="ELR72447.1"/>
    <property type="molecule type" value="Genomic_DNA"/>
</dbReference>
<dbReference type="Proteomes" id="UP000011135">
    <property type="component" value="Unassembled WGS sequence"/>
</dbReference>
<comment type="caution">
    <text evidence="1">The sequence shown here is derived from an EMBL/GenBank/DDBJ whole genome shotgun (WGS) entry which is preliminary data.</text>
</comment>
<gene>
    <name evidence="1" type="ORF">C900_01530</name>
</gene>
<reference evidence="1 2" key="1">
    <citation type="submission" date="2012-12" db="EMBL/GenBank/DDBJ databases">
        <title>Genome assembly of Fulvivirga imtechensis AK7.</title>
        <authorList>
            <person name="Nupur N."/>
            <person name="Khatri I."/>
            <person name="Kumar R."/>
            <person name="Subramanian S."/>
            <person name="Pinnaka A."/>
        </authorList>
    </citation>
    <scope>NUCLEOTIDE SEQUENCE [LARGE SCALE GENOMIC DNA]</scope>
    <source>
        <strain evidence="1 2">AK7</strain>
    </source>
</reference>
<protein>
    <submittedName>
        <fullName evidence="1">Uncharacterized protein</fullName>
    </submittedName>
</protein>
<sequence>MIGTLRIHHLAVAGGSYKAEKKIENVFHDMTSFIVWQRK</sequence>
<evidence type="ECO:0000313" key="1">
    <source>
        <dbReference type="EMBL" id="ELR72447.1"/>
    </source>
</evidence>